<name>A0A949TWP1_9CLOT</name>
<dbReference type="Proteomes" id="UP000694308">
    <property type="component" value="Unassembled WGS sequence"/>
</dbReference>
<dbReference type="InterPro" id="IPR018990">
    <property type="entry name" value="Prot_inh_I42_chagasin"/>
</dbReference>
<dbReference type="EMBL" id="JAEEGC010000040">
    <property type="protein sequence ID" value="MBV7273241.1"/>
    <property type="molecule type" value="Genomic_DNA"/>
</dbReference>
<gene>
    <name evidence="2" type="ORF">I6U48_10005</name>
</gene>
<organism evidence="2 3">
    <name type="scientific">Clostridium thailandense</name>
    <dbReference type="NCBI Taxonomy" id="2794346"/>
    <lineage>
        <taxon>Bacteria</taxon>
        <taxon>Bacillati</taxon>
        <taxon>Bacillota</taxon>
        <taxon>Clostridia</taxon>
        <taxon>Eubacteriales</taxon>
        <taxon>Clostridiaceae</taxon>
        <taxon>Clostridium</taxon>
    </lineage>
</organism>
<evidence type="ECO:0000259" key="1">
    <source>
        <dbReference type="Pfam" id="PF09394"/>
    </source>
</evidence>
<comment type="caution">
    <text evidence="2">The sequence shown here is derived from an EMBL/GenBank/DDBJ whole genome shotgun (WGS) entry which is preliminary data.</text>
</comment>
<reference evidence="2" key="1">
    <citation type="submission" date="2020-12" db="EMBL/GenBank/DDBJ databases">
        <title>Clostridium thailandense sp. nov., a novel acetogenic bacterium isolated from peat land soil in Thailand.</title>
        <authorList>
            <person name="Chaikitkaew S."/>
            <person name="Birkeland N.K."/>
        </authorList>
    </citation>
    <scope>NUCLEOTIDE SEQUENCE</scope>
    <source>
        <strain evidence="2">PL3</strain>
    </source>
</reference>
<accession>A0A949TWP1</accession>
<sequence length="114" mass="12745">MDVNFSRLDEDHGNLLLDKGTNIMNVGKKGWIILDANSASTGYQWKLISDNSGTYKLVDNFYLPSYTGAVGTPEKSIWIIQAIRPGQGSILLVYKRSYSDEADGKQIIFKINIK</sequence>
<feature type="domain" description="Proteinase inhibitor I42 chagasin" evidence="1">
    <location>
        <begin position="25"/>
        <end position="113"/>
    </location>
</feature>
<protein>
    <submittedName>
        <fullName evidence="2">Protease inhibitor I42 family protein</fullName>
    </submittedName>
</protein>
<keyword evidence="3" id="KW-1185">Reference proteome</keyword>
<dbReference type="Pfam" id="PF09394">
    <property type="entry name" value="Inhibitor_I42"/>
    <property type="match status" value="1"/>
</dbReference>
<dbReference type="AlphaFoldDB" id="A0A949TWP1"/>
<evidence type="ECO:0000313" key="3">
    <source>
        <dbReference type="Proteomes" id="UP000694308"/>
    </source>
</evidence>
<evidence type="ECO:0000313" key="2">
    <source>
        <dbReference type="EMBL" id="MBV7273241.1"/>
    </source>
</evidence>
<proteinExistence type="predicted"/>